<dbReference type="PROSITE" id="PS51866">
    <property type="entry name" value="MOP"/>
    <property type="match status" value="2"/>
</dbReference>
<dbReference type="GO" id="GO:0015074">
    <property type="term" value="P:DNA integration"/>
    <property type="evidence" value="ECO:0007669"/>
    <property type="project" value="InterPro"/>
</dbReference>
<dbReference type="GO" id="GO:0003677">
    <property type="term" value="F:DNA binding"/>
    <property type="evidence" value="ECO:0007669"/>
    <property type="project" value="InterPro"/>
</dbReference>
<dbReference type="STRING" id="526222.Desal_0307"/>
<feature type="domain" description="Mop" evidence="4">
    <location>
        <begin position="325"/>
        <end position="391"/>
    </location>
</feature>
<sequence>MALSVSYAYAGSGKKFKPVTHSNKNVTARRVIQVQNKGTGNKKSQAGESRLAPSKVFDVPENILHLDGRELSALEGEFRSWKDRVVRADYVRSRTRVYCLFLILRHTGAKLGEILGLDERSKIDLSKAVIMLGKDGHEREVPLPQSVCRELKGLIDGPMGSGLEGELFHLDPGYVRRIFYERADACGLERKKGAPSVLRRSRAVELLRNGVPLGVVRKVLGQSSADLAAVYQEWSSGDVKNIVRRMALEETALKSSARNTFIGQVSSVRRDGVLADVEFETAEGFTISSVITLESLYKLDLEAGVSVSATVKAPLVAVRPLRGKGTSSRNCVPAKVTSIKQTEILAEVSGESKGGVQMCALVTSWSIEEEGLAEGAEVEFCFKALSVVLHAV</sequence>
<dbReference type="KEGG" id="dsa:Desal_0307"/>
<organism evidence="6 7">
    <name type="scientific">Maridesulfovibrio salexigens (strain ATCC 14822 / DSM 2638 / NCIMB 8403 / VKM B-1763)</name>
    <name type="common">Desulfovibrio salexigens</name>
    <dbReference type="NCBI Taxonomy" id="526222"/>
    <lineage>
        <taxon>Bacteria</taxon>
        <taxon>Pseudomonadati</taxon>
        <taxon>Thermodesulfobacteriota</taxon>
        <taxon>Desulfovibrionia</taxon>
        <taxon>Desulfovibrionales</taxon>
        <taxon>Desulfovibrionaceae</taxon>
        <taxon>Maridesulfovibrio</taxon>
    </lineage>
</organism>
<dbReference type="PROSITE" id="PS51898">
    <property type="entry name" value="TYR_RECOMBINASE"/>
    <property type="match status" value="1"/>
</dbReference>
<evidence type="ECO:0000256" key="3">
    <source>
        <dbReference type="PROSITE-ProRule" id="PRU01213"/>
    </source>
</evidence>
<evidence type="ECO:0000259" key="4">
    <source>
        <dbReference type="PROSITE" id="PS51866"/>
    </source>
</evidence>
<dbReference type="Gene3D" id="2.40.50.100">
    <property type="match status" value="2"/>
</dbReference>
<gene>
    <name evidence="6" type="ordered locus">Desal_0307</name>
</gene>
<dbReference type="InterPro" id="IPR008995">
    <property type="entry name" value="Mo/tungstate-bd_C_term_dom"/>
</dbReference>
<protein>
    <submittedName>
        <fullName evidence="6">TOBE domain protein</fullName>
    </submittedName>
</protein>
<dbReference type="GO" id="GO:0015689">
    <property type="term" value="P:molybdate ion transport"/>
    <property type="evidence" value="ECO:0007669"/>
    <property type="project" value="InterPro"/>
</dbReference>
<dbReference type="GO" id="GO:0006310">
    <property type="term" value="P:DNA recombination"/>
    <property type="evidence" value="ECO:0007669"/>
    <property type="project" value="UniProtKB-KW"/>
</dbReference>
<dbReference type="NCBIfam" id="TIGR00638">
    <property type="entry name" value="Mop"/>
    <property type="match status" value="1"/>
</dbReference>
<feature type="domain" description="Mop" evidence="4">
    <location>
        <begin position="254"/>
        <end position="320"/>
    </location>
</feature>
<dbReference type="Pfam" id="PF00589">
    <property type="entry name" value="Phage_integrase"/>
    <property type="match status" value="1"/>
</dbReference>
<dbReference type="InterPro" id="IPR011010">
    <property type="entry name" value="DNA_brk_join_enz"/>
</dbReference>
<keyword evidence="7" id="KW-1185">Reference proteome</keyword>
<accession>C6BWD0</accession>
<dbReference type="InterPro" id="IPR005116">
    <property type="entry name" value="Transp-assoc_OB_typ1"/>
</dbReference>
<dbReference type="EMBL" id="CP001649">
    <property type="protein sequence ID" value="ACS78374.1"/>
    <property type="molecule type" value="Genomic_DNA"/>
</dbReference>
<dbReference type="SUPFAM" id="SSF50331">
    <property type="entry name" value="MOP-like"/>
    <property type="match status" value="2"/>
</dbReference>
<keyword evidence="1 3" id="KW-0500">Molybdenum</keyword>
<dbReference type="AlphaFoldDB" id="C6BWD0"/>
<dbReference type="InterPro" id="IPR013762">
    <property type="entry name" value="Integrase-like_cat_sf"/>
</dbReference>
<dbReference type="Pfam" id="PF03459">
    <property type="entry name" value="TOBE"/>
    <property type="match status" value="2"/>
</dbReference>
<evidence type="ECO:0000256" key="1">
    <source>
        <dbReference type="ARBA" id="ARBA00022505"/>
    </source>
</evidence>
<evidence type="ECO:0000256" key="2">
    <source>
        <dbReference type="ARBA" id="ARBA00023172"/>
    </source>
</evidence>
<proteinExistence type="predicted"/>
<name>C6BWD0_MARSD</name>
<dbReference type="eggNOG" id="COG0582">
    <property type="taxonomic scope" value="Bacteria"/>
</dbReference>
<evidence type="ECO:0000313" key="7">
    <source>
        <dbReference type="Proteomes" id="UP000002601"/>
    </source>
</evidence>
<dbReference type="InterPro" id="IPR004606">
    <property type="entry name" value="Mop_domain"/>
</dbReference>
<dbReference type="eggNOG" id="COG3585">
    <property type="taxonomic scope" value="Bacteria"/>
</dbReference>
<feature type="domain" description="Tyr recombinase" evidence="5">
    <location>
        <begin position="69"/>
        <end position="244"/>
    </location>
</feature>
<reference evidence="6 7" key="1">
    <citation type="submission" date="2009-06" db="EMBL/GenBank/DDBJ databases">
        <title>Complete sequence of Desulfovibrio salexigens DSM 2638.</title>
        <authorList>
            <consortium name="US DOE Joint Genome Institute"/>
            <person name="Lucas S."/>
            <person name="Copeland A."/>
            <person name="Lapidus A."/>
            <person name="Glavina del Rio T."/>
            <person name="Tice H."/>
            <person name="Bruce D."/>
            <person name="Goodwin L."/>
            <person name="Pitluck S."/>
            <person name="Munk A.C."/>
            <person name="Brettin T."/>
            <person name="Detter J.C."/>
            <person name="Han C."/>
            <person name="Tapia R."/>
            <person name="Larimer F."/>
            <person name="Land M."/>
            <person name="Hauser L."/>
            <person name="Kyrpides N."/>
            <person name="Anderson I."/>
            <person name="Wall J.D."/>
            <person name="Arkin A.P."/>
            <person name="Dehal P."/>
            <person name="Chivian D."/>
            <person name="Giles B."/>
            <person name="Hazen T.C."/>
        </authorList>
    </citation>
    <scope>NUCLEOTIDE SEQUENCE [LARGE SCALE GENOMIC DNA]</scope>
    <source>
        <strain evidence="7">ATCC 14822 / DSM 2638 / NCIMB 8403 / VKM B-1763</strain>
    </source>
</reference>
<dbReference type="InterPro" id="IPR002104">
    <property type="entry name" value="Integrase_catalytic"/>
</dbReference>
<dbReference type="Gene3D" id="1.10.443.10">
    <property type="entry name" value="Intergrase catalytic core"/>
    <property type="match status" value="1"/>
</dbReference>
<evidence type="ECO:0000313" key="6">
    <source>
        <dbReference type="EMBL" id="ACS78374.1"/>
    </source>
</evidence>
<evidence type="ECO:0000259" key="5">
    <source>
        <dbReference type="PROSITE" id="PS51898"/>
    </source>
</evidence>
<dbReference type="HOGENOM" id="CLU_048862_0_0_7"/>
<dbReference type="Proteomes" id="UP000002601">
    <property type="component" value="Chromosome"/>
</dbReference>
<dbReference type="SUPFAM" id="SSF56349">
    <property type="entry name" value="DNA breaking-rejoining enzymes"/>
    <property type="match status" value="1"/>
</dbReference>
<keyword evidence="2" id="KW-0233">DNA recombination</keyword>